<organism evidence="1 2">
    <name type="scientific">Rhynchophorus ferrugineus</name>
    <name type="common">Red palm weevil</name>
    <name type="synonym">Curculio ferrugineus</name>
    <dbReference type="NCBI Taxonomy" id="354439"/>
    <lineage>
        <taxon>Eukaryota</taxon>
        <taxon>Metazoa</taxon>
        <taxon>Ecdysozoa</taxon>
        <taxon>Arthropoda</taxon>
        <taxon>Hexapoda</taxon>
        <taxon>Insecta</taxon>
        <taxon>Pterygota</taxon>
        <taxon>Neoptera</taxon>
        <taxon>Endopterygota</taxon>
        <taxon>Coleoptera</taxon>
        <taxon>Polyphaga</taxon>
        <taxon>Cucujiformia</taxon>
        <taxon>Curculionidae</taxon>
        <taxon>Dryophthorinae</taxon>
        <taxon>Rhynchophorus</taxon>
    </lineage>
</organism>
<gene>
    <name evidence="1" type="ORF">GWI33_005593</name>
</gene>
<reference evidence="1" key="1">
    <citation type="submission" date="2020-08" db="EMBL/GenBank/DDBJ databases">
        <title>Genome sequencing and assembly of the red palm weevil Rhynchophorus ferrugineus.</title>
        <authorList>
            <person name="Dias G.B."/>
            <person name="Bergman C.M."/>
            <person name="Manee M."/>
        </authorList>
    </citation>
    <scope>NUCLEOTIDE SEQUENCE</scope>
    <source>
        <strain evidence="1">AA-2017</strain>
        <tissue evidence="1">Whole larva</tissue>
    </source>
</reference>
<dbReference type="Proteomes" id="UP000625711">
    <property type="component" value="Unassembled WGS sequence"/>
</dbReference>
<evidence type="ECO:0000313" key="1">
    <source>
        <dbReference type="EMBL" id="KAF7280739.1"/>
    </source>
</evidence>
<evidence type="ECO:0000313" key="2">
    <source>
        <dbReference type="Proteomes" id="UP000625711"/>
    </source>
</evidence>
<name>A0A834MJI0_RHYFE</name>
<comment type="caution">
    <text evidence="1">The sequence shown here is derived from an EMBL/GenBank/DDBJ whole genome shotgun (WGS) entry which is preliminary data.</text>
</comment>
<protein>
    <submittedName>
        <fullName evidence="1">Uncharacterized protein</fullName>
    </submittedName>
</protein>
<keyword evidence="2" id="KW-1185">Reference proteome</keyword>
<dbReference type="EMBL" id="JAACXV010000277">
    <property type="protein sequence ID" value="KAF7280739.1"/>
    <property type="molecule type" value="Genomic_DNA"/>
</dbReference>
<dbReference type="AlphaFoldDB" id="A0A834MJI0"/>
<accession>A0A834MJI0</accession>
<sequence length="89" mass="9851">MLVTLSDKKKCKTITLRTVFFSLVSKSASDKKSPRFFFSDRVGSFAAPPDVRRPPTPHPPGHTNCTKHGFIFDLDATALFIELIGLVTV</sequence>
<proteinExistence type="predicted"/>